<feature type="signal peptide" evidence="1">
    <location>
        <begin position="1"/>
        <end position="18"/>
    </location>
</feature>
<accession>A0A4Q7N5P4</accession>
<keyword evidence="3" id="KW-1185">Reference proteome</keyword>
<dbReference type="EMBL" id="SGXA01000001">
    <property type="protein sequence ID" value="RZS76383.1"/>
    <property type="molecule type" value="Genomic_DNA"/>
</dbReference>
<protein>
    <recommendedName>
        <fullName evidence="4">Lipocalin-like protein</fullName>
    </recommendedName>
</protein>
<feature type="chain" id="PRO_5021012272" description="Lipocalin-like protein" evidence="1">
    <location>
        <begin position="19"/>
        <end position="281"/>
    </location>
</feature>
<comment type="caution">
    <text evidence="2">The sequence shown here is derived from an EMBL/GenBank/DDBJ whole genome shotgun (WGS) entry which is preliminary data.</text>
</comment>
<proteinExistence type="predicted"/>
<evidence type="ECO:0008006" key="4">
    <source>
        <dbReference type="Google" id="ProtNLM"/>
    </source>
</evidence>
<evidence type="ECO:0000256" key="1">
    <source>
        <dbReference type="SAM" id="SignalP"/>
    </source>
</evidence>
<dbReference type="AlphaFoldDB" id="A0A4Q7N5P4"/>
<dbReference type="Proteomes" id="UP000293874">
    <property type="component" value="Unassembled WGS sequence"/>
</dbReference>
<gene>
    <name evidence="2" type="ORF">EV199_2266</name>
</gene>
<evidence type="ECO:0000313" key="2">
    <source>
        <dbReference type="EMBL" id="RZS76383.1"/>
    </source>
</evidence>
<reference evidence="2 3" key="1">
    <citation type="submission" date="2019-02" db="EMBL/GenBank/DDBJ databases">
        <title>Genomic Encyclopedia of Type Strains, Phase IV (KMG-IV): sequencing the most valuable type-strain genomes for metagenomic binning, comparative biology and taxonomic classification.</title>
        <authorList>
            <person name="Goeker M."/>
        </authorList>
    </citation>
    <scope>NUCLEOTIDE SEQUENCE [LARGE SCALE GENOMIC DNA]</scope>
    <source>
        <strain evidence="2 3">DSM 18116</strain>
    </source>
</reference>
<sequence>MRAVFFLSLALLAQLAMAQNLTGIWRGKRTQGAQGCFPEYGLELHIYYSNEQLIMGNAYSYVSREQFTKTIFKGRYNAQTKRLVLIESSVLSYNVPPQCIPCIKTYQLSFAKQGAEELLTGQWSGHEMGNNNACVPGNIDLHREAQPIFPVTIQQNDSLARLQQQLTLQQREKELVQTLKVDTSLIRIDLYDNAEIDDDTVSIFLNGALILHKKRLTDRPLTLHINAMPNTDYELMMYAENLGRIPPNTSLMIVTAGRRKYEIRISSSETKSAVVKFRYNL</sequence>
<name>A0A4Q7N5P4_9BACT</name>
<keyword evidence="1" id="KW-0732">Signal</keyword>
<evidence type="ECO:0000313" key="3">
    <source>
        <dbReference type="Proteomes" id="UP000293874"/>
    </source>
</evidence>
<organism evidence="2 3">
    <name type="scientific">Pseudobacter ginsenosidimutans</name>
    <dbReference type="NCBI Taxonomy" id="661488"/>
    <lineage>
        <taxon>Bacteria</taxon>
        <taxon>Pseudomonadati</taxon>
        <taxon>Bacteroidota</taxon>
        <taxon>Chitinophagia</taxon>
        <taxon>Chitinophagales</taxon>
        <taxon>Chitinophagaceae</taxon>
        <taxon>Pseudobacter</taxon>
    </lineage>
</organism>